<dbReference type="SUPFAM" id="SSF56300">
    <property type="entry name" value="Metallo-dependent phosphatases"/>
    <property type="match status" value="1"/>
</dbReference>
<feature type="region of interest" description="Disordered" evidence="1">
    <location>
        <begin position="1"/>
        <end position="55"/>
    </location>
</feature>
<evidence type="ECO:0000313" key="3">
    <source>
        <dbReference type="EMBL" id="CAD2220565.1"/>
    </source>
</evidence>
<dbReference type="AlphaFoldDB" id="A0A7G2CMB2"/>
<dbReference type="InterPro" id="IPR029052">
    <property type="entry name" value="Metallo-depent_PP-like"/>
</dbReference>
<dbReference type="OrthoDB" id="10267127at2759"/>
<reference evidence="3 4" key="1">
    <citation type="submission" date="2020-08" db="EMBL/GenBank/DDBJ databases">
        <authorList>
            <person name="Newling K."/>
            <person name="Davey J."/>
            <person name="Forrester S."/>
        </authorList>
    </citation>
    <scope>NUCLEOTIDE SEQUENCE [LARGE SCALE GENOMIC DNA]</scope>
    <source>
        <strain evidence="4">Crithidia deanei Carvalho (ATCC PRA-265)</strain>
    </source>
</reference>
<feature type="domain" description="Calcineurin-like phosphoesterase" evidence="2">
    <location>
        <begin position="142"/>
        <end position="291"/>
    </location>
</feature>
<dbReference type="GO" id="GO:0005737">
    <property type="term" value="C:cytoplasm"/>
    <property type="evidence" value="ECO:0007669"/>
    <property type="project" value="TreeGrafter"/>
</dbReference>
<protein>
    <submittedName>
        <fullName evidence="3">Calcineurin-like phosphoesterase, putative</fullName>
    </submittedName>
</protein>
<dbReference type="InterPro" id="IPR050126">
    <property type="entry name" value="Ap4A_hydrolase"/>
</dbReference>
<evidence type="ECO:0000259" key="2">
    <source>
        <dbReference type="Pfam" id="PF00149"/>
    </source>
</evidence>
<proteinExistence type="predicted"/>
<dbReference type="Pfam" id="PF00149">
    <property type="entry name" value="Metallophos"/>
    <property type="match status" value="1"/>
</dbReference>
<name>A0A7G2CMB2_9TRYP</name>
<dbReference type="EMBL" id="LR877161">
    <property type="protein sequence ID" value="CAD2220565.1"/>
    <property type="molecule type" value="Genomic_DNA"/>
</dbReference>
<sequence>MSQLSMLRLSDGSSAADKLHTPSSSVHVDPRANKSPFPNHKEDKSAKSRGKASSQELNVLQVLKNAGVDLTGTHSPPAPSPKVYNEEDILSLLGKDLSPGPNLMKSGKFFVTTDILDSAPIDNFEATSPIIRTLPTLKGDGRYIIVGDVHGCVDQLRALVDRVKFRKGTDLLIIIGDFVNKGPDSVGVVRYCQEMGALGVLGNHDYTLLSCIDAHRKKPTAKGNLKDPVKRLAMDFPHECEVYLRSLPHILKLPKYNVILVHAGLNFQRKLEKQDVMEIMHMRKLEEVSTLDPNTGRQKRSYVAVAKGPTGQLWGSMWEGPEHVVFGHDASTGFQTHPFATGIDTGCVYGDPLTCVIFSGDKKEGAFVSVPGLPKYSNEKLGLPPPDSAVYEEFEDLEKKIFRPTPRTPSLVGGVTPVFLATPPALTNSFANSNKLQSLTTVKASPLSLAPSAGASPPSSSSSVVQETLLTLANAHQIRAIGKLSTLSAYDNELNALSSSPDVVSKFWLPFSKQVLSHIASSTEVGDGLKEEEEALCYVFSACDESAALLSELKPLIRSLRYSGTSQKQWSKSTVKYMTVLLEE</sequence>
<dbReference type="VEuPathDB" id="TriTrypDB:ADEAN_000808700"/>
<dbReference type="Proteomes" id="UP000515908">
    <property type="component" value="Chromosome 17"/>
</dbReference>
<dbReference type="GO" id="GO:0006798">
    <property type="term" value="P:polyphosphate catabolic process"/>
    <property type="evidence" value="ECO:0007669"/>
    <property type="project" value="TreeGrafter"/>
</dbReference>
<dbReference type="GO" id="GO:0016791">
    <property type="term" value="F:phosphatase activity"/>
    <property type="evidence" value="ECO:0007669"/>
    <property type="project" value="TreeGrafter"/>
</dbReference>
<dbReference type="PANTHER" id="PTHR42850">
    <property type="entry name" value="METALLOPHOSPHOESTERASE"/>
    <property type="match status" value="1"/>
</dbReference>
<gene>
    <name evidence="3" type="ORF">ADEAN_000808700</name>
</gene>
<keyword evidence="4" id="KW-1185">Reference proteome</keyword>
<dbReference type="Gene3D" id="3.60.21.10">
    <property type="match status" value="1"/>
</dbReference>
<dbReference type="GO" id="GO:0000298">
    <property type="term" value="F:endopolyphosphatase activity"/>
    <property type="evidence" value="ECO:0007669"/>
    <property type="project" value="TreeGrafter"/>
</dbReference>
<dbReference type="CDD" id="cd00144">
    <property type="entry name" value="MPP_PPP_family"/>
    <property type="match status" value="1"/>
</dbReference>
<dbReference type="PANTHER" id="PTHR42850:SF12">
    <property type="entry name" value="PROTEIN PHOSPHATASE, PUTATIVE-RELATED"/>
    <property type="match status" value="1"/>
</dbReference>
<evidence type="ECO:0000313" key="4">
    <source>
        <dbReference type="Proteomes" id="UP000515908"/>
    </source>
</evidence>
<evidence type="ECO:0000256" key="1">
    <source>
        <dbReference type="SAM" id="MobiDB-lite"/>
    </source>
</evidence>
<dbReference type="InterPro" id="IPR004843">
    <property type="entry name" value="Calcineurin-like_PHP"/>
</dbReference>
<organism evidence="3 4">
    <name type="scientific">Angomonas deanei</name>
    <dbReference type="NCBI Taxonomy" id="59799"/>
    <lineage>
        <taxon>Eukaryota</taxon>
        <taxon>Discoba</taxon>
        <taxon>Euglenozoa</taxon>
        <taxon>Kinetoplastea</taxon>
        <taxon>Metakinetoplastina</taxon>
        <taxon>Trypanosomatida</taxon>
        <taxon>Trypanosomatidae</taxon>
        <taxon>Strigomonadinae</taxon>
        <taxon>Angomonas</taxon>
    </lineage>
</organism>
<accession>A0A7G2CMB2</accession>